<name>A0ABP3QCV2_9PROT</name>
<keyword evidence="7 9" id="KW-0342">GTP-binding</keyword>
<dbReference type="PANTHER" id="PTHR21327">
    <property type="entry name" value="GTP CYCLOHYDROLASE II-RELATED"/>
    <property type="match status" value="1"/>
</dbReference>
<evidence type="ECO:0000256" key="1">
    <source>
        <dbReference type="ARBA" id="ARBA00004853"/>
    </source>
</evidence>
<dbReference type="NCBIfam" id="TIGR00505">
    <property type="entry name" value="ribA"/>
    <property type="match status" value="1"/>
</dbReference>
<proteinExistence type="inferred from homology"/>
<evidence type="ECO:0000256" key="2">
    <source>
        <dbReference type="ARBA" id="ARBA00022619"/>
    </source>
</evidence>
<dbReference type="EC" id="3.5.4.25" evidence="9"/>
<dbReference type="Proteomes" id="UP001499951">
    <property type="component" value="Unassembled WGS sequence"/>
</dbReference>
<evidence type="ECO:0000256" key="3">
    <source>
        <dbReference type="ARBA" id="ARBA00022723"/>
    </source>
</evidence>
<feature type="active site" description="Nucleophile" evidence="9">
    <location>
        <position position="290"/>
    </location>
</feature>
<feature type="binding site" evidence="9">
    <location>
        <position position="229"/>
    </location>
    <ligand>
        <name>Zn(2+)</name>
        <dbReference type="ChEBI" id="CHEBI:29105"/>
        <note>catalytic</note>
    </ligand>
</feature>
<evidence type="ECO:0000259" key="10">
    <source>
        <dbReference type="Pfam" id="PF00925"/>
    </source>
</evidence>
<comment type="cofactor">
    <cofactor evidence="9">
        <name>Zn(2+)</name>
        <dbReference type="ChEBI" id="CHEBI:29105"/>
    </cofactor>
    <text evidence="9">Binds 1 zinc ion per subunit.</text>
</comment>
<dbReference type="CDD" id="cd00641">
    <property type="entry name" value="GTP_cyclohydro2"/>
    <property type="match status" value="1"/>
</dbReference>
<feature type="domain" description="GTP cyclohydrolase II" evidence="10">
    <location>
        <begin position="171"/>
        <end position="332"/>
    </location>
</feature>
<feature type="active site" description="Proton acceptor" evidence="9">
    <location>
        <position position="288"/>
    </location>
</feature>
<keyword evidence="12" id="KW-1185">Reference proteome</keyword>
<keyword evidence="5 9" id="KW-0378">Hydrolase</keyword>
<feature type="binding site" evidence="9">
    <location>
        <begin position="254"/>
        <end position="256"/>
    </location>
    <ligand>
        <name>GTP</name>
        <dbReference type="ChEBI" id="CHEBI:37565"/>
    </ligand>
</feature>
<evidence type="ECO:0000256" key="9">
    <source>
        <dbReference type="HAMAP-Rule" id="MF_00179"/>
    </source>
</evidence>
<dbReference type="EMBL" id="BAAADD010000014">
    <property type="protein sequence ID" value="GAA0588398.1"/>
    <property type="molecule type" value="Genomic_DNA"/>
</dbReference>
<comment type="similarity">
    <text evidence="9">Belongs to the GTP cyclohydrolase II family.</text>
</comment>
<keyword evidence="4 9" id="KW-0547">Nucleotide-binding</keyword>
<organism evidence="11 12">
    <name type="scientific">Rhizomicrobium electricum</name>
    <dbReference type="NCBI Taxonomy" id="480070"/>
    <lineage>
        <taxon>Bacteria</taxon>
        <taxon>Pseudomonadati</taxon>
        <taxon>Pseudomonadota</taxon>
        <taxon>Alphaproteobacteria</taxon>
        <taxon>Micropepsales</taxon>
        <taxon>Micropepsaceae</taxon>
        <taxon>Rhizomicrobium</taxon>
    </lineage>
</organism>
<dbReference type="InterPro" id="IPR032677">
    <property type="entry name" value="GTP_cyclohydro_II"/>
</dbReference>
<feature type="binding site" evidence="9">
    <location>
        <position position="232"/>
    </location>
    <ligand>
        <name>GTP</name>
        <dbReference type="ChEBI" id="CHEBI:37565"/>
    </ligand>
</feature>
<feature type="binding site" evidence="9">
    <location>
        <position position="311"/>
    </location>
    <ligand>
        <name>GTP</name>
        <dbReference type="ChEBI" id="CHEBI:37565"/>
    </ligand>
</feature>
<dbReference type="InterPro" id="IPR000926">
    <property type="entry name" value="RibA"/>
</dbReference>
<comment type="caution">
    <text evidence="11">The sequence shown here is derived from an EMBL/GenBank/DDBJ whole genome shotgun (WGS) entry which is preliminary data.</text>
</comment>
<dbReference type="InterPro" id="IPR036144">
    <property type="entry name" value="RibA-like_sf"/>
</dbReference>
<accession>A0ABP3QCV2</accession>
<feature type="binding site" evidence="9">
    <location>
        <position position="316"/>
    </location>
    <ligand>
        <name>GTP</name>
        <dbReference type="ChEBI" id="CHEBI:37565"/>
    </ligand>
</feature>
<feature type="binding site" evidence="9">
    <location>
        <position position="276"/>
    </location>
    <ligand>
        <name>GTP</name>
        <dbReference type="ChEBI" id="CHEBI:37565"/>
    </ligand>
</feature>
<evidence type="ECO:0000256" key="5">
    <source>
        <dbReference type="ARBA" id="ARBA00022801"/>
    </source>
</evidence>
<comment type="pathway">
    <text evidence="1 9">Cofactor biosynthesis; riboflavin biosynthesis; 5-amino-6-(D-ribitylamino)uracil from GTP: step 1/4.</text>
</comment>
<dbReference type="RefSeq" id="WP_166934741.1">
    <property type="nucleotide sequence ID" value="NZ_BAAADD010000014.1"/>
</dbReference>
<evidence type="ECO:0000256" key="6">
    <source>
        <dbReference type="ARBA" id="ARBA00022833"/>
    </source>
</evidence>
<keyword evidence="6 9" id="KW-0862">Zinc</keyword>
<evidence type="ECO:0000256" key="4">
    <source>
        <dbReference type="ARBA" id="ARBA00022741"/>
    </source>
</evidence>
<protein>
    <recommendedName>
        <fullName evidence="9">GTP cyclohydrolase-2</fullName>
        <ecNumber evidence="9">3.5.4.25</ecNumber>
    </recommendedName>
    <alternativeName>
        <fullName evidence="9">GTP cyclohydrolase II</fullName>
    </alternativeName>
</protein>
<feature type="binding site" evidence="9">
    <location>
        <position position="216"/>
    </location>
    <ligand>
        <name>Zn(2+)</name>
        <dbReference type="ChEBI" id="CHEBI:29105"/>
        <note>catalytic</note>
    </ligand>
</feature>
<evidence type="ECO:0000313" key="12">
    <source>
        <dbReference type="Proteomes" id="UP001499951"/>
    </source>
</evidence>
<comment type="function">
    <text evidence="9">Catalyzes the conversion of GTP to 2,5-diamino-6-ribosylamino-4(3H)-pyrimidinone 5'-phosphate (DARP), formate and pyrophosphate.</text>
</comment>
<feature type="binding site" evidence="9">
    <location>
        <begin position="211"/>
        <end position="215"/>
    </location>
    <ligand>
        <name>GTP</name>
        <dbReference type="ChEBI" id="CHEBI:37565"/>
    </ligand>
</feature>
<keyword evidence="3 9" id="KW-0479">Metal-binding</keyword>
<evidence type="ECO:0000313" key="11">
    <source>
        <dbReference type="EMBL" id="GAA0588398.1"/>
    </source>
</evidence>
<sequence length="356" mass="38082">MPQSRSLPPPETRLDTVAAAIDALRAGRPVRLMTPGVHTMFAVETIPAAALKRLERPLLILSHARARTLKIRLYTPQVVALPVKSGTSPADLRAIADPTIDLDAPMKGPFNARRAKLGPAYAAAVKLAKLAGLLPAAVVVNGPVRGGLDLKIADITAYETRAADSLAIVTRARVPLEASEKTELVAFRAGDGGPENVAIVIGEPKNPVLTRLHSECFTGDLLGSLKCDCGEQLRGAIATIARAGGGVLLYLAQEGRGIGLINKLRAYRLQDQGYDTIEANERLGFEADERVYAVAARMLQLLGFSSVRLLTNNPEKVVGLEKAGIAVAERVPHAFPSNRHNEFYLRTKAEKAGHLL</sequence>
<evidence type="ECO:0000256" key="8">
    <source>
        <dbReference type="ARBA" id="ARBA00049295"/>
    </source>
</evidence>
<gene>
    <name evidence="9 11" type="primary">ribA</name>
    <name evidence="11" type="ORF">GCM10008942_41740</name>
</gene>
<dbReference type="Gene3D" id="3.40.50.10990">
    <property type="entry name" value="GTP cyclohydrolase II"/>
    <property type="match status" value="1"/>
</dbReference>
<dbReference type="PANTHER" id="PTHR21327:SF18">
    <property type="entry name" value="3,4-DIHYDROXY-2-BUTANONE 4-PHOSPHATE SYNTHASE"/>
    <property type="match status" value="1"/>
</dbReference>
<feature type="binding site" evidence="9">
    <location>
        <position position="227"/>
    </location>
    <ligand>
        <name>Zn(2+)</name>
        <dbReference type="ChEBI" id="CHEBI:29105"/>
        <note>catalytic</note>
    </ligand>
</feature>
<dbReference type="SUPFAM" id="SSF142695">
    <property type="entry name" value="RibA-like"/>
    <property type="match status" value="1"/>
</dbReference>
<reference evidence="12" key="1">
    <citation type="journal article" date="2019" name="Int. J. Syst. Evol. Microbiol.">
        <title>The Global Catalogue of Microorganisms (GCM) 10K type strain sequencing project: providing services to taxonomists for standard genome sequencing and annotation.</title>
        <authorList>
            <consortium name="The Broad Institute Genomics Platform"/>
            <consortium name="The Broad Institute Genome Sequencing Center for Infectious Disease"/>
            <person name="Wu L."/>
            <person name="Ma J."/>
        </authorList>
    </citation>
    <scope>NUCLEOTIDE SEQUENCE [LARGE SCALE GENOMIC DNA]</scope>
    <source>
        <strain evidence="12">JCM 15089</strain>
    </source>
</reference>
<evidence type="ECO:0000256" key="7">
    <source>
        <dbReference type="ARBA" id="ARBA00023134"/>
    </source>
</evidence>
<dbReference type="HAMAP" id="MF_00179">
    <property type="entry name" value="RibA"/>
    <property type="match status" value="1"/>
</dbReference>
<dbReference type="NCBIfam" id="NF001591">
    <property type="entry name" value="PRK00393.1"/>
    <property type="match status" value="1"/>
</dbReference>
<dbReference type="Pfam" id="PF00925">
    <property type="entry name" value="GTP_cyclohydro2"/>
    <property type="match status" value="1"/>
</dbReference>
<keyword evidence="2 9" id="KW-0686">Riboflavin biosynthesis</keyword>
<comment type="catalytic activity">
    <reaction evidence="8 9">
        <text>GTP + 4 H2O = 2,5-diamino-6-hydroxy-4-(5-phosphoribosylamino)-pyrimidine + formate + 2 phosphate + 3 H(+)</text>
        <dbReference type="Rhea" id="RHEA:23704"/>
        <dbReference type="ChEBI" id="CHEBI:15377"/>
        <dbReference type="ChEBI" id="CHEBI:15378"/>
        <dbReference type="ChEBI" id="CHEBI:15740"/>
        <dbReference type="ChEBI" id="CHEBI:37565"/>
        <dbReference type="ChEBI" id="CHEBI:43474"/>
        <dbReference type="ChEBI" id="CHEBI:58614"/>
        <dbReference type="EC" id="3.5.4.25"/>
    </reaction>
</comment>